<dbReference type="PANTHER" id="PTHR23028">
    <property type="entry name" value="ACETYLTRANSFERASE"/>
    <property type="match status" value="1"/>
</dbReference>
<keyword evidence="4" id="KW-1185">Reference proteome</keyword>
<organism evidence="3 4">
    <name type="scientific">Comamonas resistens</name>
    <dbReference type="NCBI Taxonomy" id="3046670"/>
    <lineage>
        <taxon>Bacteria</taxon>
        <taxon>Pseudomonadati</taxon>
        <taxon>Pseudomonadota</taxon>
        <taxon>Betaproteobacteria</taxon>
        <taxon>Burkholderiales</taxon>
        <taxon>Comamonadaceae</taxon>
        <taxon>Comamonas</taxon>
    </lineage>
</organism>
<feature type="transmembrane region" description="Helical" evidence="1">
    <location>
        <begin position="129"/>
        <end position="151"/>
    </location>
</feature>
<keyword evidence="1" id="KW-0812">Transmembrane</keyword>
<name>A0ABY8SR63_9BURK</name>
<sequence length="362" mass="40552">MAVNADIPRSSFWAVEAWRGLAALMVLWAHWGPPLHWPMGPMAFAFTGVDLFFVLSGFVFAPVVMAGHAPALKAYVIRRIARIYPAYLIALALYAWLAWHAGKPLLYLPEHLLMAQMQSREMVFYYNPVFWSLPSEVAFYAAIPFLAWWLGKNCSVRWPWVFILALSLRLILIYPADGSVQNLAYISLHHIPGLLIEFLLGIVVWQHSQQPVSTRYIWLSWLISVLGWLMLAAIFIEMERLSGGSYWKNGQLGLIAAVFFALALWASLALPPPSPGGKLWLYGVWSGKLSYAVYLLHIAWLKPAQALVNAWGVLAGSALALTGLGVSCWLLHMLVEDPARTVGRRLAKRVQARYKSTSGSHL</sequence>
<evidence type="ECO:0000259" key="2">
    <source>
        <dbReference type="Pfam" id="PF01757"/>
    </source>
</evidence>
<feature type="transmembrane region" description="Helical" evidence="1">
    <location>
        <begin position="51"/>
        <end position="72"/>
    </location>
</feature>
<keyword evidence="3" id="KW-0808">Transferase</keyword>
<keyword evidence="3" id="KW-0012">Acyltransferase</keyword>
<feature type="transmembrane region" description="Helical" evidence="1">
    <location>
        <begin position="216"/>
        <end position="236"/>
    </location>
</feature>
<feature type="transmembrane region" description="Helical" evidence="1">
    <location>
        <begin position="182"/>
        <end position="204"/>
    </location>
</feature>
<dbReference type="PANTHER" id="PTHR23028:SF53">
    <property type="entry name" value="ACYL_TRANSF_3 DOMAIN-CONTAINING PROTEIN"/>
    <property type="match status" value="1"/>
</dbReference>
<feature type="transmembrane region" description="Helical" evidence="1">
    <location>
        <begin position="158"/>
        <end position="176"/>
    </location>
</feature>
<dbReference type="Pfam" id="PF01757">
    <property type="entry name" value="Acyl_transf_3"/>
    <property type="match status" value="1"/>
</dbReference>
<dbReference type="Proteomes" id="UP001240697">
    <property type="component" value="Chromosome"/>
</dbReference>
<dbReference type="RefSeq" id="WP_283486007.1">
    <property type="nucleotide sequence ID" value="NZ_CP125947.1"/>
</dbReference>
<feature type="transmembrane region" description="Helical" evidence="1">
    <location>
        <begin position="12"/>
        <end position="31"/>
    </location>
</feature>
<protein>
    <submittedName>
        <fullName evidence="3">Acyltransferase</fullName>
        <ecNumber evidence="3">2.3.-.-</ecNumber>
    </submittedName>
</protein>
<keyword evidence="1" id="KW-0472">Membrane</keyword>
<gene>
    <name evidence="3" type="ORF">QMY55_20785</name>
</gene>
<feature type="transmembrane region" description="Helical" evidence="1">
    <location>
        <begin position="313"/>
        <end position="335"/>
    </location>
</feature>
<dbReference type="InterPro" id="IPR050879">
    <property type="entry name" value="Acyltransferase_3"/>
</dbReference>
<feature type="transmembrane region" description="Helical" evidence="1">
    <location>
        <begin position="279"/>
        <end position="301"/>
    </location>
</feature>
<feature type="domain" description="Acyltransferase 3" evidence="2">
    <location>
        <begin position="14"/>
        <end position="331"/>
    </location>
</feature>
<evidence type="ECO:0000256" key="1">
    <source>
        <dbReference type="SAM" id="Phobius"/>
    </source>
</evidence>
<dbReference type="InterPro" id="IPR002656">
    <property type="entry name" value="Acyl_transf_3_dom"/>
</dbReference>
<reference evidence="3 4" key="1">
    <citation type="submission" date="2023-05" db="EMBL/GenBank/DDBJ databases">
        <authorList>
            <person name="Yin Y."/>
            <person name="Lu Z."/>
        </authorList>
    </citation>
    <scope>NUCLEOTIDE SEQUENCE [LARGE SCALE GENOMIC DNA]</scope>
    <source>
        <strain evidence="3 4">ZM22</strain>
    </source>
</reference>
<dbReference type="GO" id="GO:0016746">
    <property type="term" value="F:acyltransferase activity"/>
    <property type="evidence" value="ECO:0007669"/>
    <property type="project" value="UniProtKB-KW"/>
</dbReference>
<dbReference type="EMBL" id="CP125947">
    <property type="protein sequence ID" value="WHS64895.1"/>
    <property type="molecule type" value="Genomic_DNA"/>
</dbReference>
<accession>A0ABY8SR63</accession>
<evidence type="ECO:0000313" key="4">
    <source>
        <dbReference type="Proteomes" id="UP001240697"/>
    </source>
</evidence>
<feature type="transmembrane region" description="Helical" evidence="1">
    <location>
        <begin position="251"/>
        <end position="270"/>
    </location>
</feature>
<feature type="transmembrane region" description="Helical" evidence="1">
    <location>
        <begin position="84"/>
        <end position="102"/>
    </location>
</feature>
<evidence type="ECO:0000313" key="3">
    <source>
        <dbReference type="EMBL" id="WHS64895.1"/>
    </source>
</evidence>
<proteinExistence type="predicted"/>
<keyword evidence="1" id="KW-1133">Transmembrane helix</keyword>
<dbReference type="EC" id="2.3.-.-" evidence="3"/>